<reference evidence="16 17" key="1">
    <citation type="journal article" date="2018" name="Plant J.">
        <title>Genome sequences of Chlorella sorokiniana UTEX 1602 and Micractinium conductrix SAG 241.80: implications to maltose excretion by a green alga.</title>
        <authorList>
            <person name="Arriola M.B."/>
            <person name="Velmurugan N."/>
            <person name="Zhang Y."/>
            <person name="Plunkett M.H."/>
            <person name="Hondzo H."/>
            <person name="Barney B.M."/>
        </authorList>
    </citation>
    <scope>NUCLEOTIDE SEQUENCE [LARGE SCALE GENOMIC DNA]</scope>
    <source>
        <strain evidence="16 17">SAG 241.80</strain>
    </source>
</reference>
<protein>
    <recommendedName>
        <fullName evidence="2">non-specific serine/threonine protein kinase</fullName>
        <ecNumber evidence="2">2.7.11.1</ecNumber>
    </recommendedName>
</protein>
<evidence type="ECO:0000256" key="3">
    <source>
        <dbReference type="ARBA" id="ARBA00022527"/>
    </source>
</evidence>
<comment type="catalytic activity">
    <reaction evidence="10">
        <text>L-seryl-[protein] + ATP = O-phospho-L-seryl-[protein] + ADP + H(+)</text>
        <dbReference type="Rhea" id="RHEA:17989"/>
        <dbReference type="Rhea" id="RHEA-COMP:9863"/>
        <dbReference type="Rhea" id="RHEA-COMP:11604"/>
        <dbReference type="ChEBI" id="CHEBI:15378"/>
        <dbReference type="ChEBI" id="CHEBI:29999"/>
        <dbReference type="ChEBI" id="CHEBI:30616"/>
        <dbReference type="ChEBI" id="CHEBI:83421"/>
        <dbReference type="ChEBI" id="CHEBI:456216"/>
        <dbReference type="EC" id="2.7.11.1"/>
    </reaction>
</comment>
<dbReference type="EC" id="2.7.11.1" evidence="2"/>
<dbReference type="GO" id="GO:0005524">
    <property type="term" value="F:ATP binding"/>
    <property type="evidence" value="ECO:0007669"/>
    <property type="project" value="UniProtKB-UniRule"/>
</dbReference>
<dbReference type="InterPro" id="IPR050236">
    <property type="entry name" value="Ser_Thr_kinase_AGC"/>
</dbReference>
<evidence type="ECO:0000256" key="5">
    <source>
        <dbReference type="ARBA" id="ARBA00022679"/>
    </source>
</evidence>
<evidence type="ECO:0000256" key="13">
    <source>
        <dbReference type="SAM" id="MobiDB-lite"/>
    </source>
</evidence>
<dbReference type="OrthoDB" id="3638488at2759"/>
<keyword evidence="8 11" id="KW-0067">ATP-binding</keyword>
<evidence type="ECO:0000313" key="17">
    <source>
        <dbReference type="Proteomes" id="UP000239649"/>
    </source>
</evidence>
<keyword evidence="12" id="KW-0175">Coiled coil</keyword>
<dbReference type="Proteomes" id="UP000239649">
    <property type="component" value="Unassembled WGS sequence"/>
</dbReference>
<name>A0A2P6V691_9CHLO</name>
<evidence type="ECO:0000259" key="15">
    <source>
        <dbReference type="PROSITE" id="PS51285"/>
    </source>
</evidence>
<dbReference type="CDD" id="cd21742">
    <property type="entry name" value="MobB_NDR_LATS-like"/>
    <property type="match status" value="1"/>
</dbReference>
<keyword evidence="7 16" id="KW-0418">Kinase</keyword>
<evidence type="ECO:0000256" key="9">
    <source>
        <dbReference type="ARBA" id="ARBA00047899"/>
    </source>
</evidence>
<evidence type="ECO:0000256" key="4">
    <source>
        <dbReference type="ARBA" id="ARBA00022553"/>
    </source>
</evidence>
<keyword evidence="5" id="KW-0808">Transferase</keyword>
<comment type="catalytic activity">
    <reaction evidence="9">
        <text>L-threonyl-[protein] + ATP = O-phospho-L-threonyl-[protein] + ADP + H(+)</text>
        <dbReference type="Rhea" id="RHEA:46608"/>
        <dbReference type="Rhea" id="RHEA-COMP:11060"/>
        <dbReference type="Rhea" id="RHEA-COMP:11605"/>
        <dbReference type="ChEBI" id="CHEBI:15378"/>
        <dbReference type="ChEBI" id="CHEBI:30013"/>
        <dbReference type="ChEBI" id="CHEBI:30616"/>
        <dbReference type="ChEBI" id="CHEBI:61977"/>
        <dbReference type="ChEBI" id="CHEBI:456216"/>
        <dbReference type="EC" id="2.7.11.1"/>
    </reaction>
</comment>
<dbReference type="GO" id="GO:0035556">
    <property type="term" value="P:intracellular signal transduction"/>
    <property type="evidence" value="ECO:0007669"/>
    <property type="project" value="TreeGrafter"/>
</dbReference>
<dbReference type="AlphaFoldDB" id="A0A2P6V691"/>
<comment type="caution">
    <text evidence="16">The sequence shown here is derived from an EMBL/GenBank/DDBJ whole genome shotgun (WGS) entry which is preliminary data.</text>
</comment>
<dbReference type="PROSITE" id="PS00108">
    <property type="entry name" value="PROTEIN_KINASE_ST"/>
    <property type="match status" value="1"/>
</dbReference>
<dbReference type="SMART" id="SM00220">
    <property type="entry name" value="S_TKc"/>
    <property type="match status" value="1"/>
</dbReference>
<evidence type="ECO:0000259" key="14">
    <source>
        <dbReference type="PROSITE" id="PS50011"/>
    </source>
</evidence>
<dbReference type="PROSITE" id="PS50011">
    <property type="entry name" value="PROTEIN_KINASE_DOM"/>
    <property type="match status" value="1"/>
</dbReference>
<evidence type="ECO:0000256" key="11">
    <source>
        <dbReference type="PROSITE-ProRule" id="PRU10141"/>
    </source>
</evidence>
<dbReference type="GO" id="GO:0004674">
    <property type="term" value="F:protein serine/threonine kinase activity"/>
    <property type="evidence" value="ECO:0007669"/>
    <property type="project" value="UniProtKB-KW"/>
</dbReference>
<dbReference type="InterPro" id="IPR008271">
    <property type="entry name" value="Ser/Thr_kinase_AS"/>
</dbReference>
<evidence type="ECO:0000256" key="12">
    <source>
        <dbReference type="SAM" id="Coils"/>
    </source>
</evidence>
<dbReference type="PANTHER" id="PTHR24356">
    <property type="entry name" value="SERINE/THREONINE-PROTEIN KINASE"/>
    <property type="match status" value="1"/>
</dbReference>
<evidence type="ECO:0000256" key="2">
    <source>
        <dbReference type="ARBA" id="ARBA00012513"/>
    </source>
</evidence>
<evidence type="ECO:0000256" key="8">
    <source>
        <dbReference type="ARBA" id="ARBA00022840"/>
    </source>
</evidence>
<dbReference type="InterPro" id="IPR011009">
    <property type="entry name" value="Kinase-like_dom_sf"/>
</dbReference>
<keyword evidence="6 11" id="KW-0547">Nucleotide-binding</keyword>
<feature type="region of interest" description="Disordered" evidence="13">
    <location>
        <begin position="249"/>
        <end position="274"/>
    </location>
</feature>
<dbReference type="InterPro" id="IPR017441">
    <property type="entry name" value="Protein_kinase_ATP_BS"/>
</dbReference>
<organism evidence="16 17">
    <name type="scientific">Micractinium conductrix</name>
    <dbReference type="NCBI Taxonomy" id="554055"/>
    <lineage>
        <taxon>Eukaryota</taxon>
        <taxon>Viridiplantae</taxon>
        <taxon>Chlorophyta</taxon>
        <taxon>core chlorophytes</taxon>
        <taxon>Trebouxiophyceae</taxon>
        <taxon>Chlorellales</taxon>
        <taxon>Chlorellaceae</taxon>
        <taxon>Chlorella clade</taxon>
        <taxon>Micractinium</taxon>
    </lineage>
</organism>
<proteinExistence type="inferred from homology"/>
<dbReference type="Gene3D" id="1.10.510.10">
    <property type="entry name" value="Transferase(Phosphotransferase) domain 1"/>
    <property type="match status" value="2"/>
</dbReference>
<feature type="domain" description="Protein kinase" evidence="14">
    <location>
        <begin position="82"/>
        <end position="390"/>
    </location>
</feature>
<dbReference type="PROSITE" id="PS51285">
    <property type="entry name" value="AGC_KINASE_CTER"/>
    <property type="match status" value="1"/>
</dbReference>
<accession>A0A2P6V691</accession>
<dbReference type="EMBL" id="LHPF02000025">
    <property type="protein sequence ID" value="PSC69607.1"/>
    <property type="molecule type" value="Genomic_DNA"/>
</dbReference>
<keyword evidence="4" id="KW-0597">Phosphoprotein</keyword>
<evidence type="ECO:0000256" key="7">
    <source>
        <dbReference type="ARBA" id="ARBA00022777"/>
    </source>
</evidence>
<dbReference type="Pfam" id="PF00069">
    <property type="entry name" value="Pkinase"/>
    <property type="match status" value="2"/>
</dbReference>
<feature type="domain" description="AGC-kinase C-terminal" evidence="15">
    <location>
        <begin position="391"/>
        <end position="471"/>
    </location>
</feature>
<comment type="similarity">
    <text evidence="1">Belongs to the protein kinase superfamily. AGC Ser/Thr protein kinase family.</text>
</comment>
<dbReference type="CDD" id="cd05599">
    <property type="entry name" value="STKc_NDR_like"/>
    <property type="match status" value="1"/>
</dbReference>
<gene>
    <name evidence="16" type="ORF">C2E20_6917</name>
</gene>
<dbReference type="PANTHER" id="PTHR24356:SF184">
    <property type="entry name" value="SERINE_THREONINE-PROTEIN KINASE TRICORNERED"/>
    <property type="match status" value="1"/>
</dbReference>
<dbReference type="InterPro" id="IPR000961">
    <property type="entry name" value="AGC-kinase_C"/>
</dbReference>
<feature type="coiled-coil region" evidence="12">
    <location>
        <begin position="24"/>
        <end position="75"/>
    </location>
</feature>
<feature type="binding site" evidence="11">
    <location>
        <position position="112"/>
    </location>
    <ligand>
        <name>ATP</name>
        <dbReference type="ChEBI" id="CHEBI:30616"/>
    </ligand>
</feature>
<dbReference type="InterPro" id="IPR059233">
    <property type="entry name" value="MobB_NdrA/B/Cbk1"/>
</dbReference>
<evidence type="ECO:0000256" key="1">
    <source>
        <dbReference type="ARBA" id="ARBA00009903"/>
    </source>
</evidence>
<sequence>MEEVFSEETLAKARTARIYIEHLYKVQSQNVKERRDRRAKLEEELQAEALSEEQRRAALAEHDAREREYSRLQRQRLCMDDFEPLKLIGKGAFGEVRICRDRSTGKLVAVKKLRKAEMVRRGQVDHVKAERNVLAEVRHHAVVKLYYSFQDEEFLYLVMEYLPGGDMMTLLIRKEILPEAWARFYLAQTVVSLEAIHAAGYIHRDIKPDNLLLDAYGHLKLSDFGLCKPVDVSTLPAFAAADDASGGAAGGAGGAAAQGLPPSPSPHSQSEQLRHWQENRRKLAFSTVGTPDYIAPEVLMKKGYGMECDWWSVGAIAYEMMVGFPPFYSDDPMTTCRKIVNWRTYLRFPPEAEAALTPAARDFISRLLCDVEERLGSAGGSAQLRAHPFFAGVDWQRLYEARPPYRPAVEHELDTQMSGMGRAGQLVHNFEQYEDDGGSGLAPAGARSRPIADPNFIGYTYKGWDAVHSKEAKQRVKEQRAPARPSINSLAAAFGEQARLG</sequence>
<dbReference type="PROSITE" id="PS00107">
    <property type="entry name" value="PROTEIN_KINASE_ATP"/>
    <property type="match status" value="1"/>
</dbReference>
<evidence type="ECO:0000313" key="16">
    <source>
        <dbReference type="EMBL" id="PSC69607.1"/>
    </source>
</evidence>
<dbReference type="STRING" id="554055.A0A2P6V691"/>
<evidence type="ECO:0000256" key="6">
    <source>
        <dbReference type="ARBA" id="ARBA00022741"/>
    </source>
</evidence>
<evidence type="ECO:0000256" key="10">
    <source>
        <dbReference type="ARBA" id="ARBA00048679"/>
    </source>
</evidence>
<dbReference type="FunFam" id="3.30.200.20:FF:000192">
    <property type="entry name" value="Serine/threonine-protein kinase cot-1"/>
    <property type="match status" value="1"/>
</dbReference>
<dbReference type="FunFam" id="1.10.510.10:FF:000057">
    <property type="entry name" value="Non-specific serine/threonine protein kinase"/>
    <property type="match status" value="1"/>
</dbReference>
<keyword evidence="3" id="KW-0723">Serine/threonine-protein kinase</keyword>
<dbReference type="Gene3D" id="3.30.200.20">
    <property type="entry name" value="Phosphorylase Kinase, domain 1"/>
    <property type="match status" value="1"/>
</dbReference>
<dbReference type="FunFam" id="1.10.510.10:FF:000042">
    <property type="entry name" value="Non-specific serine/threonine protein kinase"/>
    <property type="match status" value="1"/>
</dbReference>
<dbReference type="InterPro" id="IPR000719">
    <property type="entry name" value="Prot_kinase_dom"/>
</dbReference>
<dbReference type="SUPFAM" id="SSF56112">
    <property type="entry name" value="Protein kinase-like (PK-like)"/>
    <property type="match status" value="1"/>
</dbReference>
<keyword evidence="17" id="KW-1185">Reference proteome</keyword>